<protein>
    <recommendedName>
        <fullName evidence="4">Lipoprotein</fullName>
    </recommendedName>
</protein>
<keyword evidence="1" id="KW-1133">Transmembrane helix</keyword>
<evidence type="ECO:0000256" key="1">
    <source>
        <dbReference type="SAM" id="Phobius"/>
    </source>
</evidence>
<organism evidence="2 3">
    <name type="scientific">Helicobacter trogontum</name>
    <dbReference type="NCBI Taxonomy" id="50960"/>
    <lineage>
        <taxon>Bacteria</taxon>
        <taxon>Pseudomonadati</taxon>
        <taxon>Campylobacterota</taxon>
        <taxon>Epsilonproteobacteria</taxon>
        <taxon>Campylobacterales</taxon>
        <taxon>Helicobacteraceae</taxon>
        <taxon>Helicobacter</taxon>
    </lineage>
</organism>
<name>A0ABQ0D6E7_9HELI</name>
<sequence length="297" mass="34961">MQVKSSKCKKMLHIIAGIVVLLFVYLASGCSIYYPTSPRAFIPKQWDSEYKEYERLCEASKKGIIYSRPIPQYIQDYYTTMQKTGFKNSSIKTPTNNIPWESGWDRLWLDEKPNGFVRLAKGDQIVLYRSYELLSNEASNKKLILPQKHFIFLKPYIYLLYAEIKMSHTYAYVYALIDSQNGEIYAYFITGVRYHTGWRQSPYLTWGPPNERKIYCKTYKEGDYFYAADPIASLHTLQSKGEKQDIEFLEQIATYFTRKQADLKDLIFQDEREDAYYLLTIEELGELIFQDEGEDTQ</sequence>
<dbReference type="Proteomes" id="UP001562457">
    <property type="component" value="Unassembled WGS sequence"/>
</dbReference>
<dbReference type="RefSeq" id="WP_104717977.1">
    <property type="nucleotide sequence ID" value="NZ_BAAFHN010000079.1"/>
</dbReference>
<reference evidence="2 3" key="1">
    <citation type="submission" date="2024-06" db="EMBL/GenBank/DDBJ databases">
        <title>Draft genome sequence of Helicobacter trogontum NHP16-4001.</title>
        <authorList>
            <person name="Rimbara E."/>
            <person name="Suzuki M."/>
        </authorList>
    </citation>
    <scope>NUCLEOTIDE SEQUENCE [LARGE SCALE GENOMIC DNA]</scope>
    <source>
        <strain evidence="2 3">NHP16-4001</strain>
    </source>
</reference>
<keyword evidence="1" id="KW-0812">Transmembrane</keyword>
<keyword evidence="1" id="KW-0472">Membrane</keyword>
<keyword evidence="3" id="KW-1185">Reference proteome</keyword>
<evidence type="ECO:0000313" key="2">
    <source>
        <dbReference type="EMBL" id="GAB0173927.1"/>
    </source>
</evidence>
<dbReference type="PROSITE" id="PS51257">
    <property type="entry name" value="PROKAR_LIPOPROTEIN"/>
    <property type="match status" value="1"/>
</dbReference>
<proteinExistence type="predicted"/>
<evidence type="ECO:0000313" key="3">
    <source>
        <dbReference type="Proteomes" id="UP001562457"/>
    </source>
</evidence>
<comment type="caution">
    <text evidence="2">The sequence shown here is derived from an EMBL/GenBank/DDBJ whole genome shotgun (WGS) entry which is preliminary data.</text>
</comment>
<dbReference type="EMBL" id="BAAFHN010000079">
    <property type="protein sequence ID" value="GAB0173927.1"/>
    <property type="molecule type" value="Genomic_DNA"/>
</dbReference>
<feature type="transmembrane region" description="Helical" evidence="1">
    <location>
        <begin position="12"/>
        <end position="34"/>
    </location>
</feature>
<accession>A0ABQ0D6E7</accession>
<evidence type="ECO:0008006" key="4">
    <source>
        <dbReference type="Google" id="ProtNLM"/>
    </source>
</evidence>
<gene>
    <name evidence="2" type="ORF">NHP164001_19490</name>
</gene>